<keyword evidence="2" id="KW-0812">Transmembrane</keyword>
<feature type="compositionally biased region" description="Gly residues" evidence="1">
    <location>
        <begin position="61"/>
        <end position="70"/>
    </location>
</feature>
<dbReference type="CDD" id="cd00161">
    <property type="entry name" value="beta-trefoil_Ricin-like"/>
    <property type="match status" value="1"/>
</dbReference>
<sequence>MVNHRPDSGDPRTWDPEATRYLPPTGHPHPQPGHEAPGYDTPVHDVPGHDVPGGYDARGYGVPGYGVPGHGVPGHGVPGYDVPAYDAPAYDAPAYDAPAYDAPAYDAPAYDAPAYDAPGYAPTADSASVSDATQVLPPTPAYDASASDATQLLPPTPAYETSVSDATQVLRPVPAHAPSASDATQVLPPTPAYGAEGYGPPPPAESTRPLPRVVDELPHHTPRTTPRATSRTAPDDARRRGPSRVVLVGAAIAACAVLGLGIGAVLSGGDGDPAPAAAGTATAGSGAATAPPAAPTPAPTPSASATESRPPVPAGQFVLFDAATGRAADVSAAATNDGAPVIVWERHAQANQQWLVADLGDGHVQIKAVHSGLCLQPVEPVGAGAAVVQRPCVDSDAQRWLPAPSADATTHTLSLKGWGLVLAPAGPENGAAMSLQAPDPTAPHGWTLQPVA</sequence>
<dbReference type="PROSITE" id="PS50231">
    <property type="entry name" value="RICIN_B_LECTIN"/>
    <property type="match status" value="1"/>
</dbReference>
<protein>
    <recommendedName>
        <fullName evidence="3">Ricin B lectin domain-containing protein</fullName>
    </recommendedName>
</protein>
<keyword evidence="2" id="KW-0472">Membrane</keyword>
<evidence type="ECO:0000313" key="5">
    <source>
        <dbReference type="Proteomes" id="UP000054011"/>
    </source>
</evidence>
<dbReference type="OrthoDB" id="4274870at2"/>
<feature type="region of interest" description="Disordered" evidence="1">
    <location>
        <begin position="276"/>
        <end position="312"/>
    </location>
</feature>
<dbReference type="InterPro" id="IPR035992">
    <property type="entry name" value="Ricin_B-like_lectins"/>
</dbReference>
<reference evidence="4 5" key="1">
    <citation type="submission" date="2015-11" db="EMBL/GenBank/DDBJ databases">
        <title>Genome-wide analysis reveals the secondary metabolome in Streptomyces kanasensis ZX01.</title>
        <authorList>
            <person name="Zhang G."/>
            <person name="Han L."/>
            <person name="Feng J."/>
            <person name="Zhang X."/>
        </authorList>
    </citation>
    <scope>NUCLEOTIDE SEQUENCE [LARGE SCALE GENOMIC DNA]</scope>
    <source>
        <strain evidence="4 5">ZX01</strain>
    </source>
</reference>
<dbReference type="InterPro" id="IPR000772">
    <property type="entry name" value="Ricin_B_lectin"/>
</dbReference>
<gene>
    <name evidence="4" type="ORF">ATE80_27665</name>
</gene>
<evidence type="ECO:0000259" key="3">
    <source>
        <dbReference type="SMART" id="SM00458"/>
    </source>
</evidence>
<evidence type="ECO:0000313" key="4">
    <source>
        <dbReference type="EMBL" id="KUH35716.1"/>
    </source>
</evidence>
<dbReference type="Pfam" id="PF14200">
    <property type="entry name" value="RicinB_lectin_2"/>
    <property type="match status" value="1"/>
</dbReference>
<name>A0A100Y105_9ACTN</name>
<feature type="region of interest" description="Disordered" evidence="1">
    <location>
        <begin position="1"/>
        <end position="70"/>
    </location>
</feature>
<feature type="region of interest" description="Disordered" evidence="1">
    <location>
        <begin position="175"/>
        <end position="240"/>
    </location>
</feature>
<evidence type="ECO:0000256" key="1">
    <source>
        <dbReference type="SAM" id="MobiDB-lite"/>
    </source>
</evidence>
<comment type="caution">
    <text evidence="4">The sequence shown here is derived from an EMBL/GenBank/DDBJ whole genome shotgun (WGS) entry which is preliminary data.</text>
</comment>
<keyword evidence="2" id="KW-1133">Transmembrane helix</keyword>
<feature type="compositionally biased region" description="Low complexity" evidence="1">
    <location>
        <begin position="223"/>
        <end position="232"/>
    </location>
</feature>
<evidence type="ECO:0000256" key="2">
    <source>
        <dbReference type="SAM" id="Phobius"/>
    </source>
</evidence>
<feature type="compositionally biased region" description="Low complexity" evidence="1">
    <location>
        <begin position="276"/>
        <end position="291"/>
    </location>
</feature>
<dbReference type="STRING" id="936756.ATE80_27665"/>
<dbReference type="Gene3D" id="2.80.10.50">
    <property type="match status" value="1"/>
</dbReference>
<dbReference type="EMBL" id="LNSV01000117">
    <property type="protein sequence ID" value="KUH35716.1"/>
    <property type="molecule type" value="Genomic_DNA"/>
</dbReference>
<feature type="region of interest" description="Disordered" evidence="1">
    <location>
        <begin position="431"/>
        <end position="452"/>
    </location>
</feature>
<dbReference type="RefSeq" id="WP_058945006.1">
    <property type="nucleotide sequence ID" value="NZ_LNSV01000117.1"/>
</dbReference>
<proteinExistence type="predicted"/>
<keyword evidence="5" id="KW-1185">Reference proteome</keyword>
<feature type="transmembrane region" description="Helical" evidence="2">
    <location>
        <begin position="245"/>
        <end position="266"/>
    </location>
</feature>
<accession>A0A100Y105</accession>
<feature type="domain" description="Ricin B lectin" evidence="3">
    <location>
        <begin position="314"/>
        <end position="449"/>
    </location>
</feature>
<feature type="compositionally biased region" description="Basic and acidic residues" evidence="1">
    <location>
        <begin position="1"/>
        <end position="18"/>
    </location>
</feature>
<organism evidence="4 5">
    <name type="scientific">Streptomyces kanasensis</name>
    <dbReference type="NCBI Taxonomy" id="936756"/>
    <lineage>
        <taxon>Bacteria</taxon>
        <taxon>Bacillati</taxon>
        <taxon>Actinomycetota</taxon>
        <taxon>Actinomycetes</taxon>
        <taxon>Kitasatosporales</taxon>
        <taxon>Streptomycetaceae</taxon>
        <taxon>Streptomyces</taxon>
    </lineage>
</organism>
<dbReference type="SMART" id="SM00458">
    <property type="entry name" value="RICIN"/>
    <property type="match status" value="1"/>
</dbReference>
<dbReference type="Proteomes" id="UP000054011">
    <property type="component" value="Unassembled WGS sequence"/>
</dbReference>
<dbReference type="SUPFAM" id="SSF50370">
    <property type="entry name" value="Ricin B-like lectins"/>
    <property type="match status" value="1"/>
</dbReference>
<dbReference type="AlphaFoldDB" id="A0A100Y105"/>